<dbReference type="InterPro" id="IPR025877">
    <property type="entry name" value="MobA-like_NTP_Trfase"/>
</dbReference>
<gene>
    <name evidence="2" type="ORF">GCM10017576_18670</name>
</gene>
<dbReference type="AlphaFoldDB" id="A0A9W6LWS1"/>
<name>A0A9W6LWS1_9MICO</name>
<comment type="caution">
    <text evidence="2">The sequence shown here is derived from an EMBL/GenBank/DDBJ whole genome shotgun (WGS) entry which is preliminary data.</text>
</comment>
<evidence type="ECO:0000313" key="3">
    <source>
        <dbReference type="Proteomes" id="UP001142462"/>
    </source>
</evidence>
<organism evidence="2 3">
    <name type="scientific">Microbacterium barkeri</name>
    <dbReference type="NCBI Taxonomy" id="33917"/>
    <lineage>
        <taxon>Bacteria</taxon>
        <taxon>Bacillati</taxon>
        <taxon>Actinomycetota</taxon>
        <taxon>Actinomycetes</taxon>
        <taxon>Micrococcales</taxon>
        <taxon>Microbacteriaceae</taxon>
        <taxon>Microbacterium</taxon>
    </lineage>
</organism>
<proteinExistence type="predicted"/>
<dbReference type="InterPro" id="IPR029044">
    <property type="entry name" value="Nucleotide-diphossugar_trans"/>
</dbReference>
<dbReference type="SUPFAM" id="SSF53448">
    <property type="entry name" value="Nucleotide-diphospho-sugar transferases"/>
    <property type="match status" value="1"/>
</dbReference>
<evidence type="ECO:0000259" key="1">
    <source>
        <dbReference type="Pfam" id="PF12804"/>
    </source>
</evidence>
<reference evidence="2" key="1">
    <citation type="journal article" date="2014" name="Int. J. Syst. Evol. Microbiol.">
        <title>Complete genome sequence of Corynebacterium casei LMG S-19264T (=DSM 44701T), isolated from a smear-ripened cheese.</title>
        <authorList>
            <consortium name="US DOE Joint Genome Institute (JGI-PGF)"/>
            <person name="Walter F."/>
            <person name="Albersmeier A."/>
            <person name="Kalinowski J."/>
            <person name="Ruckert C."/>
        </authorList>
    </citation>
    <scope>NUCLEOTIDE SEQUENCE</scope>
    <source>
        <strain evidence="2">VKM Ac-1020</strain>
    </source>
</reference>
<keyword evidence="3" id="KW-1185">Reference proteome</keyword>
<feature type="domain" description="MobA-like NTP transferase" evidence="1">
    <location>
        <begin position="6"/>
        <end position="162"/>
    </location>
</feature>
<accession>A0A9W6LWS1</accession>
<dbReference type="Pfam" id="PF12804">
    <property type="entry name" value="NTP_transf_3"/>
    <property type="match status" value="1"/>
</dbReference>
<dbReference type="GO" id="GO:0016779">
    <property type="term" value="F:nucleotidyltransferase activity"/>
    <property type="evidence" value="ECO:0007669"/>
    <property type="project" value="UniProtKB-ARBA"/>
</dbReference>
<dbReference type="RefSeq" id="WP_271173445.1">
    <property type="nucleotide sequence ID" value="NZ_BSEJ01000008.1"/>
</dbReference>
<dbReference type="EMBL" id="BSEJ01000008">
    <property type="protein sequence ID" value="GLJ61737.1"/>
    <property type="molecule type" value="Genomic_DNA"/>
</dbReference>
<sequence>MAGICGIVLAGGAGTRFGGPKALARTADGTPWLARVVAALEEGGCDRVVVALGARAAAARSLVPDRADIVVASDWQDGMSATLRSALAASAGADAVVVATVDVPELPSTAVRRVLAAAGDPPTALAQAVYRGRPGHPAVIGSAHVDALTASLSGDRGARPYLVANRVREVECGGLWSGEDIDTR</sequence>
<dbReference type="Proteomes" id="UP001142462">
    <property type="component" value="Unassembled WGS sequence"/>
</dbReference>
<dbReference type="PANTHER" id="PTHR43777:SF1">
    <property type="entry name" value="MOLYBDENUM COFACTOR CYTIDYLYLTRANSFERASE"/>
    <property type="match status" value="1"/>
</dbReference>
<evidence type="ECO:0000313" key="2">
    <source>
        <dbReference type="EMBL" id="GLJ61737.1"/>
    </source>
</evidence>
<dbReference type="Gene3D" id="3.90.550.10">
    <property type="entry name" value="Spore Coat Polysaccharide Biosynthesis Protein SpsA, Chain A"/>
    <property type="match status" value="1"/>
</dbReference>
<reference evidence="2" key="2">
    <citation type="submission" date="2023-01" db="EMBL/GenBank/DDBJ databases">
        <authorList>
            <person name="Sun Q."/>
            <person name="Evtushenko L."/>
        </authorList>
    </citation>
    <scope>NUCLEOTIDE SEQUENCE</scope>
    <source>
        <strain evidence="2">VKM Ac-1020</strain>
    </source>
</reference>
<protein>
    <submittedName>
        <fullName evidence="2">Molybdopterin-guanine dinucleotide biosynthesis protein MobA</fullName>
    </submittedName>
</protein>
<dbReference type="PANTHER" id="PTHR43777">
    <property type="entry name" value="MOLYBDENUM COFACTOR CYTIDYLYLTRANSFERASE"/>
    <property type="match status" value="1"/>
</dbReference>